<dbReference type="EMBL" id="SIRE01000034">
    <property type="protein sequence ID" value="TBL70117.1"/>
    <property type="molecule type" value="Genomic_DNA"/>
</dbReference>
<evidence type="ECO:0008006" key="4">
    <source>
        <dbReference type="Google" id="ProtNLM"/>
    </source>
</evidence>
<evidence type="ECO:0000313" key="3">
    <source>
        <dbReference type="Proteomes" id="UP000293142"/>
    </source>
</evidence>
<dbReference type="OrthoDB" id="2376226at2"/>
<gene>
    <name evidence="2" type="ORF">EYB31_34065</name>
</gene>
<dbReference type="Proteomes" id="UP000293142">
    <property type="component" value="Unassembled WGS sequence"/>
</dbReference>
<organism evidence="2 3">
    <name type="scientific">Paenibacillus thalictri</name>
    <dbReference type="NCBI Taxonomy" id="2527873"/>
    <lineage>
        <taxon>Bacteria</taxon>
        <taxon>Bacillati</taxon>
        <taxon>Bacillota</taxon>
        <taxon>Bacilli</taxon>
        <taxon>Bacillales</taxon>
        <taxon>Paenibacillaceae</taxon>
        <taxon>Paenibacillus</taxon>
    </lineage>
</organism>
<protein>
    <recommendedName>
        <fullName evidence="4">Cytosolic protein</fullName>
    </recommendedName>
</protein>
<feature type="region of interest" description="Disordered" evidence="1">
    <location>
        <begin position="1"/>
        <end position="93"/>
    </location>
</feature>
<name>A0A4Q9DEN0_9BACL</name>
<evidence type="ECO:0000256" key="1">
    <source>
        <dbReference type="SAM" id="MobiDB-lite"/>
    </source>
</evidence>
<proteinExistence type="predicted"/>
<keyword evidence="3" id="KW-1185">Reference proteome</keyword>
<comment type="caution">
    <text evidence="2">The sequence shown here is derived from an EMBL/GenBank/DDBJ whole genome shotgun (WGS) entry which is preliminary data.</text>
</comment>
<evidence type="ECO:0000313" key="2">
    <source>
        <dbReference type="EMBL" id="TBL70117.1"/>
    </source>
</evidence>
<feature type="compositionally biased region" description="Basic and acidic residues" evidence="1">
    <location>
        <begin position="64"/>
        <end position="86"/>
    </location>
</feature>
<reference evidence="2 3" key="1">
    <citation type="submission" date="2019-02" db="EMBL/GenBank/DDBJ databases">
        <title>Paenibacillus sp. nov., isolated from surface-sterilized tissue of Thalictrum simplex L.</title>
        <authorList>
            <person name="Tuo L."/>
        </authorList>
    </citation>
    <scope>NUCLEOTIDE SEQUENCE [LARGE SCALE GENOMIC DNA]</scope>
    <source>
        <strain evidence="2 3">N2SHLJ1</strain>
    </source>
</reference>
<sequence length="93" mass="10697">MRKSYAPEAEDSYTDLSTVESQRNDLAPEEFPEGPYGSDLVSDMLGKSSPWRPEQRPQSAFTYENRELHADMPREYPGDHETHTESWEDDSGE</sequence>
<dbReference type="AlphaFoldDB" id="A0A4Q9DEN0"/>
<accession>A0A4Q9DEN0</accession>